<reference evidence="1 2" key="1">
    <citation type="journal article" date="2017" name="Antonie Van Leeuwenhoek">
        <title>Rhizobium rhizosphaerae sp. nov., a novel species isolated from rice rhizosphere.</title>
        <authorList>
            <person name="Zhao J.J."/>
            <person name="Zhang J."/>
            <person name="Zhang R.J."/>
            <person name="Zhang C.W."/>
            <person name="Yin H.Q."/>
            <person name="Zhang X.X."/>
        </authorList>
    </citation>
    <scope>NUCLEOTIDE SEQUENCE [LARGE SCALE GENOMIC DNA]</scope>
    <source>
        <strain evidence="1 2">S18K6</strain>
    </source>
</reference>
<name>A0AAV3V683_9ALTE</name>
<dbReference type="Proteomes" id="UP000006320">
    <property type="component" value="Unassembled WGS sequence"/>
</dbReference>
<organism evidence="1 2">
    <name type="scientific">Paraglaciecola chathamensis S18K6</name>
    <dbReference type="NCBI Taxonomy" id="1127672"/>
    <lineage>
        <taxon>Bacteria</taxon>
        <taxon>Pseudomonadati</taxon>
        <taxon>Pseudomonadota</taxon>
        <taxon>Gammaproteobacteria</taxon>
        <taxon>Alteromonadales</taxon>
        <taxon>Alteromonadaceae</taxon>
        <taxon>Paraglaciecola</taxon>
    </lineage>
</organism>
<dbReference type="AlphaFoldDB" id="A0AAV3V683"/>
<proteinExistence type="predicted"/>
<accession>A0AAV3V683</accession>
<sequence length="40" mass="4299">MLNLVLPLVLHLLLNLAASLANNAWLCLLCADTLHGCKSL</sequence>
<protein>
    <submittedName>
        <fullName evidence="1">Uncharacterized protein</fullName>
    </submittedName>
</protein>
<evidence type="ECO:0000313" key="1">
    <source>
        <dbReference type="EMBL" id="GAC12274.1"/>
    </source>
</evidence>
<evidence type="ECO:0000313" key="2">
    <source>
        <dbReference type="Proteomes" id="UP000006320"/>
    </source>
</evidence>
<dbReference type="EMBL" id="BAEM01000056">
    <property type="protein sequence ID" value="GAC12274.1"/>
    <property type="molecule type" value="Genomic_DNA"/>
</dbReference>
<gene>
    <name evidence="1" type="ORF">GCHA_4356</name>
</gene>
<comment type="caution">
    <text evidence="1">The sequence shown here is derived from an EMBL/GenBank/DDBJ whole genome shotgun (WGS) entry which is preliminary data.</text>
</comment>